<evidence type="ECO:0000256" key="6">
    <source>
        <dbReference type="ARBA" id="ARBA00023163"/>
    </source>
</evidence>
<evidence type="ECO:0000256" key="2">
    <source>
        <dbReference type="ARBA" id="ARBA00007214"/>
    </source>
</evidence>
<reference evidence="13 14" key="1">
    <citation type="journal article" date="2018" name="PLoS Genet.">
        <title>Population sequencing reveals clonal diversity and ancestral inbreeding in the grapevine cultivar Chardonnay.</title>
        <authorList>
            <person name="Roach M.J."/>
            <person name="Johnson D.L."/>
            <person name="Bohlmann J."/>
            <person name="van Vuuren H.J."/>
            <person name="Jones S.J."/>
            <person name="Pretorius I.S."/>
            <person name="Schmidt S.A."/>
            <person name="Borneman A.R."/>
        </authorList>
    </citation>
    <scope>NUCLEOTIDE SEQUENCE [LARGE SCALE GENOMIC DNA]</scope>
    <source>
        <strain evidence="14">cv. Chardonnay</strain>
        <tissue evidence="13">Leaf</tissue>
    </source>
</reference>
<comment type="similarity">
    <text evidence="2">Belongs to the plant ACBP60 protein family.</text>
</comment>
<keyword evidence="4" id="KW-0238">DNA-binding</keyword>
<dbReference type="InterPro" id="IPR046829">
    <property type="entry name" value="Calmod_bind_C"/>
</dbReference>
<feature type="domain" description="Calmodulin binding protein central" evidence="11">
    <location>
        <begin position="315"/>
        <end position="381"/>
    </location>
</feature>
<dbReference type="EMBL" id="QGNW01000022">
    <property type="protein sequence ID" value="RVX13947.1"/>
    <property type="molecule type" value="Genomic_DNA"/>
</dbReference>
<evidence type="ECO:0000259" key="12">
    <source>
        <dbReference type="Pfam" id="PF20452"/>
    </source>
</evidence>
<evidence type="ECO:0000256" key="8">
    <source>
        <dbReference type="SAM" id="MobiDB-lite"/>
    </source>
</evidence>
<keyword evidence="3" id="KW-0805">Transcription regulation</keyword>
<dbReference type="Pfam" id="PF20452">
    <property type="entry name" value="Calmod_bind_C"/>
    <property type="match status" value="1"/>
</dbReference>
<keyword evidence="9" id="KW-0472">Membrane</keyword>
<dbReference type="Pfam" id="PF20451">
    <property type="entry name" value="Calmod_bind_M"/>
    <property type="match status" value="1"/>
</dbReference>
<keyword evidence="9" id="KW-1133">Transmembrane helix</keyword>
<keyword evidence="9" id="KW-0812">Transmembrane</keyword>
<dbReference type="GO" id="GO:0005634">
    <property type="term" value="C:nucleus"/>
    <property type="evidence" value="ECO:0007669"/>
    <property type="project" value="UniProtKB-SubCell"/>
</dbReference>
<dbReference type="AlphaFoldDB" id="A0A438JYB8"/>
<keyword evidence="5" id="KW-0010">Activator</keyword>
<dbReference type="GO" id="GO:0003677">
    <property type="term" value="F:DNA binding"/>
    <property type="evidence" value="ECO:0007669"/>
    <property type="project" value="UniProtKB-KW"/>
</dbReference>
<keyword evidence="6" id="KW-0804">Transcription</keyword>
<keyword evidence="7" id="KW-0539">Nucleus</keyword>
<evidence type="ECO:0000256" key="4">
    <source>
        <dbReference type="ARBA" id="ARBA00023125"/>
    </source>
</evidence>
<comment type="caution">
    <text evidence="13">The sequence shown here is derived from an EMBL/GenBank/DDBJ whole genome shotgun (WGS) entry which is preliminary data.</text>
</comment>
<evidence type="ECO:0000313" key="14">
    <source>
        <dbReference type="Proteomes" id="UP000288805"/>
    </source>
</evidence>
<name>A0A438JYB8_VITVI</name>
<feature type="domain" description="Calmodulin binding protein C-terminal" evidence="12">
    <location>
        <begin position="387"/>
        <end position="445"/>
    </location>
</feature>
<evidence type="ECO:0000256" key="7">
    <source>
        <dbReference type="ARBA" id="ARBA00023242"/>
    </source>
</evidence>
<comment type="subcellular location">
    <subcellularLocation>
        <location evidence="1">Nucleus</location>
    </subcellularLocation>
</comment>
<evidence type="ECO:0000259" key="11">
    <source>
        <dbReference type="Pfam" id="PF20451"/>
    </source>
</evidence>
<dbReference type="InterPro" id="IPR046830">
    <property type="entry name" value="Calmod_bind_M"/>
</dbReference>
<protein>
    <submittedName>
        <fullName evidence="13">Protein SAR deficient 1</fullName>
    </submittedName>
</protein>
<accession>A0A438JYB8</accession>
<sequence>MAAKRLLNDFGSDPDQPTEKRTRTRPFFTSYVLQITSICFLFFRSSFGFNGYMFIIKLGFLVLNCSNVYLNKISYLAMVLSPDSVIGEVLMGNSFQNICTALEPMLRRVVNEEVERGIRSSCTFTRSPSLRIQALEASNLQLIFTKRLSLPIFTGTKIGYAENSPLQLHIVETSGDQMVPTTLPYSIKVEIVVLDGDFPQGHCNTWSSKEFEDNIVRERTGKRPLLAGDVIVTMRDGLAMIGDIEFTDNSSWIRSRKFRLGARVVPGSRHDVSIREAITEAFAVKDHRGECKYLLITIYLLFPTYTVYKKHHPPMLNDEVWRLEKIGKDGAFHKKLASENINTVQDLLKLSIVNPQKLRTILGPGMSEKMWEVVIKHARNCDLGKNLYILRGYNFTVTLNAICQIVMMDINGQIYARQELSNLDRTYVEKFVIQAYSNWNSLEEVDGSLNETAQLTRGELGEQHPNLQETMARAPLQPHGYYLTDKSSMEVGNADVGSSNWQMNAAYQGTPVDTGVRYYLTESSSGCNITPPSRTFNGS</sequence>
<evidence type="ECO:0000256" key="3">
    <source>
        <dbReference type="ARBA" id="ARBA00023015"/>
    </source>
</evidence>
<gene>
    <name evidence="13" type="primary">SARD1_2</name>
    <name evidence="13" type="ORF">CK203_011168</name>
</gene>
<evidence type="ECO:0000313" key="13">
    <source>
        <dbReference type="EMBL" id="RVX13947.1"/>
    </source>
</evidence>
<feature type="domain" description="Calmodulin binding protein-like N-terminal" evidence="10">
    <location>
        <begin position="140"/>
        <end position="287"/>
    </location>
</feature>
<feature type="region of interest" description="Disordered" evidence="8">
    <location>
        <begin position="1"/>
        <end position="21"/>
    </location>
</feature>
<organism evidence="13 14">
    <name type="scientific">Vitis vinifera</name>
    <name type="common">Grape</name>
    <dbReference type="NCBI Taxonomy" id="29760"/>
    <lineage>
        <taxon>Eukaryota</taxon>
        <taxon>Viridiplantae</taxon>
        <taxon>Streptophyta</taxon>
        <taxon>Embryophyta</taxon>
        <taxon>Tracheophyta</taxon>
        <taxon>Spermatophyta</taxon>
        <taxon>Magnoliopsida</taxon>
        <taxon>eudicotyledons</taxon>
        <taxon>Gunneridae</taxon>
        <taxon>Pentapetalae</taxon>
        <taxon>rosids</taxon>
        <taxon>Vitales</taxon>
        <taxon>Vitaceae</taxon>
        <taxon>Viteae</taxon>
        <taxon>Vitis</taxon>
    </lineage>
</organism>
<dbReference type="Pfam" id="PF07887">
    <property type="entry name" value="Calmodulin_bind"/>
    <property type="match status" value="1"/>
</dbReference>
<dbReference type="PANTHER" id="PTHR31713:SF42">
    <property type="entry name" value="PROTEIN SAR DEFICIENT 1"/>
    <property type="match status" value="1"/>
</dbReference>
<evidence type="ECO:0000256" key="5">
    <source>
        <dbReference type="ARBA" id="ARBA00023159"/>
    </source>
</evidence>
<proteinExistence type="inferred from homology"/>
<dbReference type="GO" id="GO:0005516">
    <property type="term" value="F:calmodulin binding"/>
    <property type="evidence" value="ECO:0007669"/>
    <property type="project" value="InterPro"/>
</dbReference>
<evidence type="ECO:0000256" key="1">
    <source>
        <dbReference type="ARBA" id="ARBA00004123"/>
    </source>
</evidence>
<feature type="transmembrane region" description="Helical" evidence="9">
    <location>
        <begin position="26"/>
        <end position="43"/>
    </location>
</feature>
<dbReference type="InterPro" id="IPR012416">
    <property type="entry name" value="CBP60"/>
</dbReference>
<dbReference type="Proteomes" id="UP000288805">
    <property type="component" value="Unassembled WGS sequence"/>
</dbReference>
<evidence type="ECO:0000256" key="9">
    <source>
        <dbReference type="SAM" id="Phobius"/>
    </source>
</evidence>
<dbReference type="InterPro" id="IPR046831">
    <property type="entry name" value="Calmodulin_bind_N"/>
</dbReference>
<dbReference type="PANTHER" id="PTHR31713">
    <property type="entry name" value="OS02G0177800 PROTEIN"/>
    <property type="match status" value="1"/>
</dbReference>
<evidence type="ECO:0000259" key="10">
    <source>
        <dbReference type="Pfam" id="PF07887"/>
    </source>
</evidence>